<dbReference type="SUPFAM" id="SSF52540">
    <property type="entry name" value="P-loop containing nucleoside triphosphate hydrolases"/>
    <property type="match status" value="1"/>
</dbReference>
<evidence type="ECO:0000256" key="7">
    <source>
        <dbReference type="ARBA" id="ARBA00023137"/>
    </source>
</evidence>
<dbReference type="Proteomes" id="UP001165287">
    <property type="component" value="Unassembled WGS sequence"/>
</dbReference>
<organism evidence="10 11">
    <name type="scientific">Metabacillus rhizolycopersici</name>
    <dbReference type="NCBI Taxonomy" id="2875709"/>
    <lineage>
        <taxon>Bacteria</taxon>
        <taxon>Bacillati</taxon>
        <taxon>Bacillota</taxon>
        <taxon>Bacilli</taxon>
        <taxon>Bacillales</taxon>
        <taxon>Bacillaceae</taxon>
        <taxon>Metabacillus</taxon>
    </lineage>
</organism>
<dbReference type="PANTHER" id="PTHR32309:SF13">
    <property type="entry name" value="FERRIC ENTEROBACTIN TRANSPORT PROTEIN FEPE"/>
    <property type="match status" value="1"/>
</dbReference>
<proteinExistence type="inferred from homology"/>
<keyword evidence="11" id="KW-1185">Reference proteome</keyword>
<evidence type="ECO:0000256" key="2">
    <source>
        <dbReference type="ARBA" id="ARBA00011903"/>
    </source>
</evidence>
<dbReference type="PANTHER" id="PTHR32309">
    <property type="entry name" value="TYROSINE-PROTEIN KINASE"/>
    <property type="match status" value="1"/>
</dbReference>
<dbReference type="EMBL" id="JAIQUM010000008">
    <property type="protein sequence ID" value="MBZ5749712.1"/>
    <property type="molecule type" value="Genomic_DNA"/>
</dbReference>
<name>A0ABS7UNQ1_9BACI</name>
<keyword evidence="6" id="KW-0067">ATP-binding</keyword>
<gene>
    <name evidence="10" type="ORF">K9V48_05545</name>
</gene>
<evidence type="ECO:0000259" key="9">
    <source>
        <dbReference type="Pfam" id="PF13614"/>
    </source>
</evidence>
<dbReference type="InterPro" id="IPR027417">
    <property type="entry name" value="P-loop_NTPase"/>
</dbReference>
<dbReference type="NCBIfam" id="TIGR01007">
    <property type="entry name" value="eps_fam"/>
    <property type="match status" value="1"/>
</dbReference>
<accession>A0ABS7UNQ1</accession>
<feature type="domain" description="AAA" evidence="9">
    <location>
        <begin position="63"/>
        <end position="182"/>
    </location>
</feature>
<reference evidence="10" key="1">
    <citation type="submission" date="2024-05" db="EMBL/GenBank/DDBJ databases">
        <title>Metabacillus sp. nov., isolated from the rhizosphere soil of tomato plants.</title>
        <authorList>
            <person name="Ma R."/>
        </authorList>
    </citation>
    <scope>NUCLEOTIDE SEQUENCE</scope>
    <source>
        <strain evidence="10">DBTR6</strain>
    </source>
</reference>
<dbReference type="InterPro" id="IPR025669">
    <property type="entry name" value="AAA_dom"/>
</dbReference>
<dbReference type="InterPro" id="IPR005702">
    <property type="entry name" value="Wzc-like_C"/>
</dbReference>
<evidence type="ECO:0000313" key="11">
    <source>
        <dbReference type="Proteomes" id="UP001165287"/>
    </source>
</evidence>
<evidence type="ECO:0000256" key="5">
    <source>
        <dbReference type="ARBA" id="ARBA00022777"/>
    </source>
</evidence>
<evidence type="ECO:0000256" key="4">
    <source>
        <dbReference type="ARBA" id="ARBA00022741"/>
    </source>
</evidence>
<dbReference type="EC" id="2.7.10.2" evidence="2"/>
<dbReference type="InterPro" id="IPR050445">
    <property type="entry name" value="Bact_polysacc_biosynth/exp"/>
</dbReference>
<evidence type="ECO:0000256" key="6">
    <source>
        <dbReference type="ARBA" id="ARBA00022840"/>
    </source>
</evidence>
<evidence type="ECO:0000313" key="10">
    <source>
        <dbReference type="EMBL" id="MBZ5749712.1"/>
    </source>
</evidence>
<comment type="similarity">
    <text evidence="1">Belongs to the CpsD/CapB family.</text>
</comment>
<keyword evidence="7" id="KW-0829">Tyrosine-protein kinase</keyword>
<dbReference type="GO" id="GO:0016301">
    <property type="term" value="F:kinase activity"/>
    <property type="evidence" value="ECO:0007669"/>
    <property type="project" value="UniProtKB-KW"/>
</dbReference>
<dbReference type="Gene3D" id="3.40.50.300">
    <property type="entry name" value="P-loop containing nucleotide triphosphate hydrolases"/>
    <property type="match status" value="1"/>
</dbReference>
<keyword evidence="4" id="KW-0547">Nucleotide-binding</keyword>
<protein>
    <recommendedName>
        <fullName evidence="2">non-specific protein-tyrosine kinase</fullName>
        <ecNumber evidence="2">2.7.10.2</ecNumber>
    </recommendedName>
</protein>
<comment type="catalytic activity">
    <reaction evidence="8">
        <text>L-tyrosyl-[protein] + ATP = O-phospho-L-tyrosyl-[protein] + ADP + H(+)</text>
        <dbReference type="Rhea" id="RHEA:10596"/>
        <dbReference type="Rhea" id="RHEA-COMP:10136"/>
        <dbReference type="Rhea" id="RHEA-COMP:20101"/>
        <dbReference type="ChEBI" id="CHEBI:15378"/>
        <dbReference type="ChEBI" id="CHEBI:30616"/>
        <dbReference type="ChEBI" id="CHEBI:46858"/>
        <dbReference type="ChEBI" id="CHEBI:61978"/>
        <dbReference type="ChEBI" id="CHEBI:456216"/>
        <dbReference type="EC" id="2.7.10.2"/>
    </reaction>
</comment>
<keyword evidence="5 10" id="KW-0418">Kinase</keyword>
<keyword evidence="3" id="KW-0808">Transferase</keyword>
<dbReference type="CDD" id="cd05387">
    <property type="entry name" value="BY-kinase"/>
    <property type="match status" value="1"/>
</dbReference>
<comment type="caution">
    <text evidence="10">The sequence shown here is derived from an EMBL/GenBank/DDBJ whole genome shotgun (WGS) entry which is preliminary data.</text>
</comment>
<evidence type="ECO:0000256" key="8">
    <source>
        <dbReference type="ARBA" id="ARBA00051245"/>
    </source>
</evidence>
<evidence type="ECO:0000256" key="3">
    <source>
        <dbReference type="ARBA" id="ARBA00022679"/>
    </source>
</evidence>
<sequence length="226" mass="25068">MGHLVLNLNSKKTLKEMTKRHFVSHTNPDSQIAEQFRTIRTNIQFLSVDGCKHKMLILTSPSSGEGKTTAAINLAISISQQGDRVLLIDANLRRPTLHTSFNLKTSYGLTDILMGRKTLEESVFQTKIGRLEVLTSGLIPPNPTELIGSKAMSQFINEIRDEYDVILFDCPPVLETTDTKLLAGQCDGAVLVLNSGKTEREKAVEAKRLLNLVRAKVLGVILNERE</sequence>
<evidence type="ECO:0000256" key="1">
    <source>
        <dbReference type="ARBA" id="ARBA00007316"/>
    </source>
</evidence>
<dbReference type="Pfam" id="PF13614">
    <property type="entry name" value="AAA_31"/>
    <property type="match status" value="1"/>
</dbReference>